<dbReference type="FunFam" id="2.60.200.40:FF:000011">
    <property type="entry name" value="diacylglycerol kinase"/>
    <property type="match status" value="1"/>
</dbReference>
<sequence>MIHQNLAICVTSKDGGDKKKRKSWQVSLSMPEGTVIDPPHSLKRTEGFTLVEGLEVEGELPENVICYEGVFYNYFSIGMDAQVAYGFHHLRNEKPYLAQGPFANKIIYSGYSCSQGWFFTPCTSDPSLRGLKNILRMHVKKFEDSEWEQVPVPTSVRAIVVLNLHNYGSGRNPWGNLTPEYLEKFGLSSRGFVEAHVDDGLLEIFGLKQGWHASFVMVELISAKHIAQASAIRLEVRGGEWRDGYMQMDGEPWKQPMNKDYSTFVEIKREPFQSIMINGD</sequence>
<evidence type="ECO:0000313" key="6">
    <source>
        <dbReference type="EMBL" id="KAK7327713.1"/>
    </source>
</evidence>
<accession>A0AAN9L6L4</accession>
<dbReference type="Pfam" id="PF00609">
    <property type="entry name" value="DAGK_acc"/>
    <property type="match status" value="1"/>
</dbReference>
<dbReference type="PANTHER" id="PTHR11255">
    <property type="entry name" value="DIACYLGLYCEROL KINASE"/>
    <property type="match status" value="1"/>
</dbReference>
<dbReference type="InterPro" id="IPR000756">
    <property type="entry name" value="Diacylglycerol_kin_accessory"/>
</dbReference>
<evidence type="ECO:0000256" key="4">
    <source>
        <dbReference type="ARBA" id="ARBA00022840"/>
    </source>
</evidence>
<keyword evidence="1" id="KW-0808">Transferase</keyword>
<evidence type="ECO:0000256" key="1">
    <source>
        <dbReference type="ARBA" id="ARBA00022679"/>
    </source>
</evidence>
<dbReference type="SUPFAM" id="SSF111331">
    <property type="entry name" value="NAD kinase/diacylglycerol kinase-like"/>
    <property type="match status" value="1"/>
</dbReference>
<keyword evidence="7" id="KW-1185">Reference proteome</keyword>
<dbReference type="GO" id="GO:0005524">
    <property type="term" value="F:ATP binding"/>
    <property type="evidence" value="ECO:0007669"/>
    <property type="project" value="UniProtKB-KW"/>
</dbReference>
<dbReference type="PANTHER" id="PTHR11255:SF80">
    <property type="entry name" value="EYE-SPECIFIC DIACYLGLYCEROL KINASE"/>
    <property type="match status" value="1"/>
</dbReference>
<keyword evidence="3" id="KW-0418">Kinase</keyword>
<dbReference type="GO" id="GO:0007200">
    <property type="term" value="P:phospholipase C-activating G protein-coupled receptor signaling pathway"/>
    <property type="evidence" value="ECO:0007669"/>
    <property type="project" value="InterPro"/>
</dbReference>
<dbReference type="InterPro" id="IPR016064">
    <property type="entry name" value="NAD/diacylglycerol_kinase_sf"/>
</dbReference>
<dbReference type="SMART" id="SM00045">
    <property type="entry name" value="DAGKa"/>
    <property type="match status" value="1"/>
</dbReference>
<dbReference type="GO" id="GO:0016020">
    <property type="term" value="C:membrane"/>
    <property type="evidence" value="ECO:0007669"/>
    <property type="project" value="TreeGrafter"/>
</dbReference>
<protein>
    <recommendedName>
        <fullName evidence="5">Diacylglycerol kinase accessory domain-containing protein</fullName>
    </recommendedName>
</protein>
<evidence type="ECO:0000256" key="3">
    <source>
        <dbReference type="ARBA" id="ARBA00022777"/>
    </source>
</evidence>
<keyword evidence="2" id="KW-0547">Nucleotide-binding</keyword>
<comment type="caution">
    <text evidence="6">The sequence shown here is derived from an EMBL/GenBank/DDBJ whole genome shotgun (WGS) entry which is preliminary data.</text>
</comment>
<name>A0AAN9L6L4_CANGL</name>
<evidence type="ECO:0000256" key="2">
    <source>
        <dbReference type="ARBA" id="ARBA00022741"/>
    </source>
</evidence>
<feature type="domain" description="Diacylglycerol kinase accessory" evidence="5">
    <location>
        <begin position="70"/>
        <end position="252"/>
    </location>
</feature>
<proteinExistence type="predicted"/>
<dbReference type="EMBL" id="JAYMYQ010000005">
    <property type="protein sequence ID" value="KAK7327713.1"/>
    <property type="molecule type" value="Genomic_DNA"/>
</dbReference>
<organism evidence="6 7">
    <name type="scientific">Canavalia gladiata</name>
    <name type="common">Sword bean</name>
    <name type="synonym">Dolichos gladiatus</name>
    <dbReference type="NCBI Taxonomy" id="3824"/>
    <lineage>
        <taxon>Eukaryota</taxon>
        <taxon>Viridiplantae</taxon>
        <taxon>Streptophyta</taxon>
        <taxon>Embryophyta</taxon>
        <taxon>Tracheophyta</taxon>
        <taxon>Spermatophyta</taxon>
        <taxon>Magnoliopsida</taxon>
        <taxon>eudicotyledons</taxon>
        <taxon>Gunneridae</taxon>
        <taxon>Pentapetalae</taxon>
        <taxon>rosids</taxon>
        <taxon>fabids</taxon>
        <taxon>Fabales</taxon>
        <taxon>Fabaceae</taxon>
        <taxon>Papilionoideae</taxon>
        <taxon>50 kb inversion clade</taxon>
        <taxon>NPAAA clade</taxon>
        <taxon>indigoferoid/millettioid clade</taxon>
        <taxon>Phaseoleae</taxon>
        <taxon>Canavalia</taxon>
    </lineage>
</organism>
<dbReference type="Gene3D" id="2.60.200.40">
    <property type="match status" value="1"/>
</dbReference>
<dbReference type="GO" id="GO:0004143">
    <property type="term" value="F:ATP-dependent diacylglycerol kinase activity"/>
    <property type="evidence" value="ECO:0007669"/>
    <property type="project" value="InterPro"/>
</dbReference>
<dbReference type="AlphaFoldDB" id="A0AAN9L6L4"/>
<evidence type="ECO:0000259" key="5">
    <source>
        <dbReference type="SMART" id="SM00045"/>
    </source>
</evidence>
<gene>
    <name evidence="6" type="ORF">VNO77_21801</name>
</gene>
<dbReference type="InterPro" id="IPR037607">
    <property type="entry name" value="DGK"/>
</dbReference>
<dbReference type="Proteomes" id="UP001367508">
    <property type="component" value="Unassembled WGS sequence"/>
</dbReference>
<reference evidence="6 7" key="1">
    <citation type="submission" date="2024-01" db="EMBL/GenBank/DDBJ databases">
        <title>The genomes of 5 underutilized Papilionoideae crops provide insights into root nodulation and disease resistanc.</title>
        <authorList>
            <person name="Jiang F."/>
        </authorList>
    </citation>
    <scope>NUCLEOTIDE SEQUENCE [LARGE SCALE GENOMIC DNA]</scope>
    <source>
        <strain evidence="6">LVBAO_FW01</strain>
        <tissue evidence="6">Leaves</tissue>
    </source>
</reference>
<evidence type="ECO:0000313" key="7">
    <source>
        <dbReference type="Proteomes" id="UP001367508"/>
    </source>
</evidence>
<keyword evidence="4" id="KW-0067">ATP-binding</keyword>